<dbReference type="AlphaFoldDB" id="A0AAU8DLX6"/>
<dbReference type="Pfam" id="PF07859">
    <property type="entry name" value="Abhydrolase_3"/>
    <property type="match status" value="1"/>
</dbReference>
<evidence type="ECO:0000256" key="1">
    <source>
        <dbReference type="ARBA" id="ARBA00022801"/>
    </source>
</evidence>
<organism evidence="3">
    <name type="scientific">Nakamurella sp. A5-74</name>
    <dbReference type="NCBI Taxonomy" id="3158264"/>
    <lineage>
        <taxon>Bacteria</taxon>
        <taxon>Bacillati</taxon>
        <taxon>Actinomycetota</taxon>
        <taxon>Actinomycetes</taxon>
        <taxon>Nakamurellales</taxon>
        <taxon>Nakamurellaceae</taxon>
        <taxon>Nakamurella</taxon>
    </lineage>
</organism>
<dbReference type="PANTHER" id="PTHR48081:SF8">
    <property type="entry name" value="ALPHA_BETA HYDROLASE FOLD-3 DOMAIN-CONTAINING PROTEIN-RELATED"/>
    <property type="match status" value="1"/>
</dbReference>
<dbReference type="InterPro" id="IPR029058">
    <property type="entry name" value="AB_hydrolase_fold"/>
</dbReference>
<dbReference type="InterPro" id="IPR050300">
    <property type="entry name" value="GDXG_lipolytic_enzyme"/>
</dbReference>
<protein>
    <submittedName>
        <fullName evidence="3">Alpha/beta hydrolase</fullName>
    </submittedName>
</protein>
<dbReference type="EMBL" id="CP159218">
    <property type="protein sequence ID" value="XCG62510.1"/>
    <property type="molecule type" value="Genomic_DNA"/>
</dbReference>
<gene>
    <name evidence="3" type="ORF">ABLG96_14805</name>
</gene>
<dbReference type="InterPro" id="IPR013094">
    <property type="entry name" value="AB_hydrolase_3"/>
</dbReference>
<evidence type="ECO:0000259" key="2">
    <source>
        <dbReference type="Pfam" id="PF07859"/>
    </source>
</evidence>
<name>A0AAU8DLX6_9ACTN</name>
<dbReference type="Gene3D" id="3.40.50.1820">
    <property type="entry name" value="alpha/beta hydrolase"/>
    <property type="match status" value="1"/>
</dbReference>
<evidence type="ECO:0000313" key="3">
    <source>
        <dbReference type="EMBL" id="XCG62510.1"/>
    </source>
</evidence>
<accession>A0AAU8DLX6</accession>
<dbReference type="RefSeq" id="WP_353648125.1">
    <property type="nucleotide sequence ID" value="NZ_CP159218.1"/>
</dbReference>
<keyword evidence="1 3" id="KW-0378">Hydrolase</keyword>
<dbReference type="PANTHER" id="PTHR48081">
    <property type="entry name" value="AB HYDROLASE SUPERFAMILY PROTEIN C4A8.06C"/>
    <property type="match status" value="1"/>
</dbReference>
<reference evidence="3" key="1">
    <citation type="submission" date="2024-05" db="EMBL/GenBank/DDBJ databases">
        <authorList>
            <person name="Cai S.Y."/>
            <person name="Jin L.M."/>
            <person name="Li H.R."/>
        </authorList>
    </citation>
    <scope>NUCLEOTIDE SEQUENCE</scope>
    <source>
        <strain evidence="3">A5-74</strain>
    </source>
</reference>
<proteinExistence type="predicted"/>
<dbReference type="GO" id="GO:0016787">
    <property type="term" value="F:hydrolase activity"/>
    <property type="evidence" value="ECO:0007669"/>
    <property type="project" value="UniProtKB-KW"/>
</dbReference>
<feature type="domain" description="Alpha/beta hydrolase fold-3" evidence="2">
    <location>
        <begin position="85"/>
        <end position="289"/>
    </location>
</feature>
<dbReference type="SUPFAM" id="SSF53474">
    <property type="entry name" value="alpha/beta-Hydrolases"/>
    <property type="match status" value="1"/>
</dbReference>
<sequence length="313" mass="32661">MTLTLDPEVGAALQALVAQAGEPVPLAVGDVAGRREAMGQLFSVLGTLVPPAPEVTVESTSLQVDGAELELRMYRPAQPSGSAALYVHGGGMIGGSVEIYDPFLRSYVQASGVPLVAVEYRLAPEFPHPTPVEDCFAALRWLVDHAADLGADPERIGVIGDSAGGGLSAGLALLARDRGVPVARQILIHPMLDDRNTSPDPAIAPFAVWTYDDNITGWGSLLGDAAGGDDVPPSAAPARAGSLKGLAPAYVEVGQLDIFAEEDVTYARRLMAAGVATELHVHPGCPHGFEVFAPDSAVARRAVADRIRQLQLL</sequence>